<evidence type="ECO:0000259" key="7">
    <source>
        <dbReference type="Pfam" id="PF00849"/>
    </source>
</evidence>
<dbReference type="GO" id="GO:0003723">
    <property type="term" value="F:RNA binding"/>
    <property type="evidence" value="ECO:0007669"/>
    <property type="project" value="UniProtKB-KW"/>
</dbReference>
<organism evidence="8 9">
    <name type="scientific">Sporosarcina luteola</name>
    <dbReference type="NCBI Taxonomy" id="582850"/>
    <lineage>
        <taxon>Bacteria</taxon>
        <taxon>Bacillati</taxon>
        <taxon>Bacillota</taxon>
        <taxon>Bacilli</taxon>
        <taxon>Bacillales</taxon>
        <taxon>Caryophanaceae</taxon>
        <taxon>Sporosarcina</taxon>
    </lineage>
</organism>
<gene>
    <name evidence="8" type="ORF">SLU01_23800</name>
</gene>
<evidence type="ECO:0000256" key="4">
    <source>
        <dbReference type="PIRSR" id="PIRSR606225-1"/>
    </source>
</evidence>
<dbReference type="InterPro" id="IPR006145">
    <property type="entry name" value="PsdUridine_synth_RsuA/RluA"/>
</dbReference>
<comment type="caution">
    <text evidence="8">The sequence shown here is derived from an EMBL/GenBank/DDBJ whole genome shotgun (WGS) entry which is preliminary data.</text>
</comment>
<dbReference type="SUPFAM" id="SSF55120">
    <property type="entry name" value="Pseudouridine synthase"/>
    <property type="match status" value="1"/>
</dbReference>
<dbReference type="AlphaFoldDB" id="A0A511Z9G3"/>
<dbReference type="OrthoDB" id="9807829at2"/>
<dbReference type="Gene3D" id="3.30.2350.10">
    <property type="entry name" value="Pseudouridine synthase"/>
    <property type="match status" value="1"/>
</dbReference>
<dbReference type="CDD" id="cd02869">
    <property type="entry name" value="PseudoU_synth_RluA_like"/>
    <property type="match status" value="1"/>
</dbReference>
<comment type="similarity">
    <text evidence="2 6">Belongs to the pseudouridine synthase RluA family.</text>
</comment>
<accession>A0A511Z9G3</accession>
<sequence>MHMNQKKKREGSYLFQVTEEAELLPFLLENMKKNSRNSIKSMLTRGQVSVNGMSITKHNHKLLTGQTVEILPNKAALNESMLTGLTILFEDESIIVIDKEEGLLSMAAKDKNEKTAFSEVSSYVKKQDSRQRVFIVHRLDRDTSGVLLFAKSEKVKMQLQDHWDEVVKERVYTALVEGNVKKDKGTIKSWLKETRTYKVYSNPTDNGGQLAITHYRKIRSNRQYSLLEVNLETGRKNQIRVHMEEIGHPVVGDKKYGSTVNPIKRLGLHASALTIVHPITNEIMKFESEIPASFISKSL</sequence>
<dbReference type="PROSITE" id="PS50889">
    <property type="entry name" value="S4"/>
    <property type="match status" value="1"/>
</dbReference>
<feature type="domain" description="Pseudouridine synthase RsuA/RluA-like" evidence="7">
    <location>
        <begin position="94"/>
        <end position="244"/>
    </location>
</feature>
<dbReference type="GO" id="GO:0000455">
    <property type="term" value="P:enzyme-directed rRNA pseudouridine synthesis"/>
    <property type="evidence" value="ECO:0007669"/>
    <property type="project" value="TreeGrafter"/>
</dbReference>
<evidence type="ECO:0000256" key="6">
    <source>
        <dbReference type="RuleBase" id="RU362028"/>
    </source>
</evidence>
<reference evidence="8 9" key="1">
    <citation type="submission" date="2019-07" db="EMBL/GenBank/DDBJ databases">
        <title>Whole genome shotgun sequence of Sporosarcina luteola NBRC 105378.</title>
        <authorList>
            <person name="Hosoyama A."/>
            <person name="Uohara A."/>
            <person name="Ohji S."/>
            <person name="Ichikawa N."/>
        </authorList>
    </citation>
    <scope>NUCLEOTIDE SEQUENCE [LARGE SCALE GENOMIC DNA]</scope>
    <source>
        <strain evidence="8 9">NBRC 105378</strain>
    </source>
</reference>
<dbReference type="Gene3D" id="3.10.290.10">
    <property type="entry name" value="RNA-binding S4 domain"/>
    <property type="match status" value="1"/>
</dbReference>
<dbReference type="GO" id="GO:0009982">
    <property type="term" value="F:pseudouridine synthase activity"/>
    <property type="evidence" value="ECO:0007669"/>
    <property type="project" value="InterPro"/>
</dbReference>
<comment type="catalytic activity">
    <reaction evidence="1 6">
        <text>a uridine in RNA = a pseudouridine in RNA</text>
        <dbReference type="Rhea" id="RHEA:48348"/>
        <dbReference type="Rhea" id="RHEA-COMP:12068"/>
        <dbReference type="Rhea" id="RHEA-COMP:12069"/>
        <dbReference type="ChEBI" id="CHEBI:65314"/>
        <dbReference type="ChEBI" id="CHEBI:65315"/>
    </reaction>
</comment>
<keyword evidence="3 6" id="KW-0413">Isomerase</keyword>
<dbReference type="Pfam" id="PF00849">
    <property type="entry name" value="PseudoU_synth_2"/>
    <property type="match status" value="1"/>
</dbReference>
<dbReference type="CDD" id="cd00165">
    <property type="entry name" value="S4"/>
    <property type="match status" value="1"/>
</dbReference>
<dbReference type="InterPro" id="IPR006224">
    <property type="entry name" value="PsdUridine_synth_RluA-like_CS"/>
</dbReference>
<dbReference type="PROSITE" id="PS01129">
    <property type="entry name" value="PSI_RLU"/>
    <property type="match status" value="1"/>
</dbReference>
<evidence type="ECO:0000313" key="8">
    <source>
        <dbReference type="EMBL" id="GEN84068.1"/>
    </source>
</evidence>
<feature type="active site" evidence="4">
    <location>
        <position position="140"/>
    </location>
</feature>
<evidence type="ECO:0000313" key="9">
    <source>
        <dbReference type="Proteomes" id="UP000321901"/>
    </source>
</evidence>
<dbReference type="EMBL" id="BJYL01000032">
    <property type="protein sequence ID" value="GEN84068.1"/>
    <property type="molecule type" value="Genomic_DNA"/>
</dbReference>
<keyword evidence="9" id="KW-1185">Reference proteome</keyword>
<name>A0A511Z9G3_9BACL</name>
<evidence type="ECO:0000256" key="2">
    <source>
        <dbReference type="ARBA" id="ARBA00010876"/>
    </source>
</evidence>
<comment type="function">
    <text evidence="6">Responsible for synthesis of pseudouridine from uracil.</text>
</comment>
<dbReference type="InterPro" id="IPR020103">
    <property type="entry name" value="PsdUridine_synth_cat_dom_sf"/>
</dbReference>
<dbReference type="PANTHER" id="PTHR21600">
    <property type="entry name" value="MITOCHONDRIAL RNA PSEUDOURIDINE SYNTHASE"/>
    <property type="match status" value="1"/>
</dbReference>
<protein>
    <recommendedName>
        <fullName evidence="6">Pseudouridine synthase</fullName>
        <ecNumber evidence="6">5.4.99.-</ecNumber>
    </recommendedName>
</protein>
<dbReference type="InterPro" id="IPR006225">
    <property type="entry name" value="PsdUridine_synth_RluC/D"/>
</dbReference>
<dbReference type="NCBIfam" id="TIGR00005">
    <property type="entry name" value="rluA_subfam"/>
    <property type="match status" value="1"/>
</dbReference>
<dbReference type="PANTHER" id="PTHR21600:SF44">
    <property type="entry name" value="RIBOSOMAL LARGE SUBUNIT PSEUDOURIDINE SYNTHASE D"/>
    <property type="match status" value="1"/>
</dbReference>
<dbReference type="GO" id="GO:0140098">
    <property type="term" value="F:catalytic activity, acting on RNA"/>
    <property type="evidence" value="ECO:0007669"/>
    <property type="project" value="UniProtKB-ARBA"/>
</dbReference>
<dbReference type="EC" id="5.4.99.-" evidence="6"/>
<evidence type="ECO:0000256" key="3">
    <source>
        <dbReference type="ARBA" id="ARBA00023235"/>
    </source>
</evidence>
<dbReference type="Proteomes" id="UP000321901">
    <property type="component" value="Unassembled WGS sequence"/>
</dbReference>
<evidence type="ECO:0000256" key="5">
    <source>
        <dbReference type="PROSITE-ProRule" id="PRU00182"/>
    </source>
</evidence>
<evidence type="ECO:0000256" key="1">
    <source>
        <dbReference type="ARBA" id="ARBA00000073"/>
    </source>
</evidence>
<keyword evidence="5" id="KW-0694">RNA-binding</keyword>
<dbReference type="InterPro" id="IPR050188">
    <property type="entry name" value="RluA_PseudoU_synthase"/>
</dbReference>
<proteinExistence type="inferred from homology"/>
<dbReference type="SUPFAM" id="SSF55174">
    <property type="entry name" value="Alpha-L RNA-binding motif"/>
    <property type="match status" value="1"/>
</dbReference>
<dbReference type="InterPro" id="IPR036986">
    <property type="entry name" value="S4_RNA-bd_sf"/>
</dbReference>